<gene>
    <name evidence="8" type="ORF">DKW60_20075</name>
</gene>
<evidence type="ECO:0000256" key="3">
    <source>
        <dbReference type="ARBA" id="ARBA00022692"/>
    </source>
</evidence>
<name>A0A317C1W6_9GAMM</name>
<keyword evidence="3 7" id="KW-0812">Transmembrane</keyword>
<dbReference type="SUPFAM" id="SSF103473">
    <property type="entry name" value="MFS general substrate transporter"/>
    <property type="match status" value="1"/>
</dbReference>
<dbReference type="Gene3D" id="1.20.1250.20">
    <property type="entry name" value="MFS general substrate transporter like domains"/>
    <property type="match status" value="2"/>
</dbReference>
<feature type="transmembrane region" description="Helical" evidence="7">
    <location>
        <begin position="254"/>
        <end position="273"/>
    </location>
</feature>
<evidence type="ECO:0000256" key="2">
    <source>
        <dbReference type="ARBA" id="ARBA00022475"/>
    </source>
</evidence>
<keyword evidence="2" id="KW-1003">Cell membrane</keyword>
<keyword evidence="9" id="KW-1185">Reference proteome</keyword>
<feature type="transmembrane region" description="Helical" evidence="7">
    <location>
        <begin position="45"/>
        <end position="68"/>
    </location>
</feature>
<keyword evidence="5 7" id="KW-0472">Membrane</keyword>
<dbReference type="OrthoDB" id="4368225at2"/>
<evidence type="ECO:0000313" key="9">
    <source>
        <dbReference type="Proteomes" id="UP000245539"/>
    </source>
</evidence>
<feature type="transmembrane region" description="Helical" evidence="7">
    <location>
        <begin position="345"/>
        <end position="368"/>
    </location>
</feature>
<comment type="subcellular location">
    <subcellularLocation>
        <location evidence="1">Cell membrane</location>
        <topology evidence="1">Multi-pass membrane protein</topology>
    </subcellularLocation>
</comment>
<dbReference type="GO" id="GO:0005886">
    <property type="term" value="C:plasma membrane"/>
    <property type="evidence" value="ECO:0007669"/>
    <property type="project" value="UniProtKB-SubCell"/>
</dbReference>
<comment type="caution">
    <text evidence="8">The sequence shown here is derived from an EMBL/GenBank/DDBJ whole genome shotgun (WGS) entry which is preliminary data.</text>
</comment>
<organism evidence="8 9">
    <name type="scientific">Leucothrix pacifica</name>
    <dbReference type="NCBI Taxonomy" id="1247513"/>
    <lineage>
        <taxon>Bacteria</taxon>
        <taxon>Pseudomonadati</taxon>
        <taxon>Pseudomonadota</taxon>
        <taxon>Gammaproteobacteria</taxon>
        <taxon>Thiotrichales</taxon>
        <taxon>Thiotrichaceae</taxon>
        <taxon>Leucothrix</taxon>
    </lineage>
</organism>
<dbReference type="AlphaFoldDB" id="A0A317C1W6"/>
<evidence type="ECO:0000256" key="7">
    <source>
        <dbReference type="SAM" id="Phobius"/>
    </source>
</evidence>
<feature type="transmembrane region" description="Helical" evidence="7">
    <location>
        <begin position="374"/>
        <end position="394"/>
    </location>
</feature>
<feature type="transmembrane region" description="Helical" evidence="7">
    <location>
        <begin position="178"/>
        <end position="196"/>
    </location>
</feature>
<dbReference type="Pfam" id="PF07690">
    <property type="entry name" value="MFS_1"/>
    <property type="match status" value="2"/>
</dbReference>
<evidence type="ECO:0000256" key="4">
    <source>
        <dbReference type="ARBA" id="ARBA00022989"/>
    </source>
</evidence>
<dbReference type="CDD" id="cd06173">
    <property type="entry name" value="MFS_MefA_like"/>
    <property type="match status" value="1"/>
</dbReference>
<dbReference type="Proteomes" id="UP000245539">
    <property type="component" value="Unassembled WGS sequence"/>
</dbReference>
<feature type="transmembrane region" description="Helical" evidence="7">
    <location>
        <begin position="80"/>
        <end position="98"/>
    </location>
</feature>
<evidence type="ECO:0000256" key="5">
    <source>
        <dbReference type="ARBA" id="ARBA00023136"/>
    </source>
</evidence>
<feature type="transmembrane region" description="Helical" evidence="7">
    <location>
        <begin position="21"/>
        <end position="39"/>
    </location>
</feature>
<dbReference type="InterPro" id="IPR011701">
    <property type="entry name" value="MFS"/>
</dbReference>
<evidence type="ECO:0000256" key="1">
    <source>
        <dbReference type="ARBA" id="ARBA00004651"/>
    </source>
</evidence>
<feature type="region of interest" description="Disordered" evidence="6">
    <location>
        <begin position="414"/>
        <end position="439"/>
    </location>
</feature>
<proteinExistence type="predicted"/>
<dbReference type="EMBL" id="QGKM01000079">
    <property type="protein sequence ID" value="PWQ92636.1"/>
    <property type="molecule type" value="Genomic_DNA"/>
</dbReference>
<protein>
    <submittedName>
        <fullName evidence="8">MFS transporter</fullName>
    </submittedName>
</protein>
<feature type="compositionally biased region" description="Basic and acidic residues" evidence="6">
    <location>
        <begin position="414"/>
        <end position="435"/>
    </location>
</feature>
<keyword evidence="4 7" id="KW-1133">Transmembrane helix</keyword>
<feature type="transmembrane region" description="Helical" evidence="7">
    <location>
        <begin position="104"/>
        <end position="131"/>
    </location>
</feature>
<accession>A0A317C1W6</accession>
<feature type="transmembrane region" description="Helical" evidence="7">
    <location>
        <begin position="222"/>
        <end position="242"/>
    </location>
</feature>
<dbReference type="PANTHER" id="PTHR23513:SF6">
    <property type="entry name" value="MAJOR FACILITATOR SUPERFAMILY ASSOCIATED DOMAIN-CONTAINING PROTEIN"/>
    <property type="match status" value="1"/>
</dbReference>
<dbReference type="GO" id="GO:0022857">
    <property type="term" value="F:transmembrane transporter activity"/>
    <property type="evidence" value="ECO:0007669"/>
    <property type="project" value="InterPro"/>
</dbReference>
<evidence type="ECO:0000256" key="6">
    <source>
        <dbReference type="SAM" id="MobiDB-lite"/>
    </source>
</evidence>
<evidence type="ECO:0000313" key="8">
    <source>
        <dbReference type="EMBL" id="PWQ92636.1"/>
    </source>
</evidence>
<dbReference type="RefSeq" id="WP_109839453.1">
    <property type="nucleotide sequence ID" value="NZ_QGKM01000079.1"/>
</dbReference>
<dbReference type="PANTHER" id="PTHR23513">
    <property type="entry name" value="INTEGRAL MEMBRANE EFFLUX PROTEIN-RELATED"/>
    <property type="match status" value="1"/>
</dbReference>
<reference evidence="8 9" key="1">
    <citation type="submission" date="2018-05" db="EMBL/GenBank/DDBJ databases">
        <title>Leucothrix arctica sp. nov., isolated from Arctic seawater.</title>
        <authorList>
            <person name="Choi A."/>
            <person name="Baek K."/>
        </authorList>
    </citation>
    <scope>NUCLEOTIDE SEQUENCE [LARGE SCALE GENOMIC DNA]</scope>
    <source>
        <strain evidence="8 9">JCM 18388</strain>
    </source>
</reference>
<feature type="transmembrane region" description="Helical" evidence="7">
    <location>
        <begin position="309"/>
        <end position="333"/>
    </location>
</feature>
<dbReference type="InterPro" id="IPR036259">
    <property type="entry name" value="MFS_trans_sf"/>
</dbReference>
<sequence>MKKAVSPFENTTFRRLFAAQITSLIGSGLTQVALALLAFELMGVHAAIVLGFVWASRVLASVIFAPIFGGLVHRLPRQSWLIGLDIGRAVLVLCLFWVEDVRLLYLLIFLINVLSAGFTPVFQAVLPDVLPDEAVYTRALSYSRLAYEMERVLSPALAGIALFVMSFHALFLLNALSFVVSAILLSLTVFPAMVVGERTGGIWHNISFGLNAYLQTPRLQGLLALHLVVAATGAMVIINTVAYVQGELGLSEQATVWVMAASGLGAMIAARLTPWLLENHFNDRNLVLIAGVIMLLPLVPLALTKPDVISLAILWAIIGFASSLVLTTSGRLVTRSCRKADRSAYFSANFALSHLMWLICYPLAGWWGNLGTNIAAIGLGLVGLLGVLLAVWRWPVKDVEALKHWHEEMDHQHPHYHDEHHQHEHEGWEGEEPHIHPHHHHEIQHSHRFVIDEHHAHWPRH</sequence>
<feature type="transmembrane region" description="Helical" evidence="7">
    <location>
        <begin position="285"/>
        <end position="303"/>
    </location>
</feature>